<dbReference type="Pfam" id="PF13384">
    <property type="entry name" value="HTH_23"/>
    <property type="match status" value="1"/>
</dbReference>
<dbReference type="InterPro" id="IPR009057">
    <property type="entry name" value="Homeodomain-like_sf"/>
</dbReference>
<reference evidence="3" key="1">
    <citation type="submission" date="2022-11" db="UniProtKB">
        <authorList>
            <consortium name="WormBaseParasite"/>
        </authorList>
    </citation>
    <scope>IDENTIFICATION</scope>
</reference>
<evidence type="ECO:0000256" key="1">
    <source>
        <dbReference type="ARBA" id="ARBA00004123"/>
    </source>
</evidence>
<sequence length="75" mass="8396">MSDSRAGIVRLYQEGHGVMDISRLLNVPKQTVSKAIKRFEETGSNEDRARIGRPVTATTDENIQLIADIICYCNE</sequence>
<organism evidence="2 3">
    <name type="scientific">Ditylenchus dipsaci</name>
    <dbReference type="NCBI Taxonomy" id="166011"/>
    <lineage>
        <taxon>Eukaryota</taxon>
        <taxon>Metazoa</taxon>
        <taxon>Ecdysozoa</taxon>
        <taxon>Nematoda</taxon>
        <taxon>Chromadorea</taxon>
        <taxon>Rhabditida</taxon>
        <taxon>Tylenchina</taxon>
        <taxon>Tylenchomorpha</taxon>
        <taxon>Sphaerularioidea</taxon>
        <taxon>Anguinidae</taxon>
        <taxon>Anguininae</taxon>
        <taxon>Ditylenchus</taxon>
    </lineage>
</organism>
<dbReference type="Gene3D" id="1.10.10.10">
    <property type="entry name" value="Winged helix-like DNA-binding domain superfamily/Winged helix DNA-binding domain"/>
    <property type="match status" value="1"/>
</dbReference>
<dbReference type="InterPro" id="IPR036388">
    <property type="entry name" value="WH-like_DNA-bd_sf"/>
</dbReference>
<evidence type="ECO:0000313" key="3">
    <source>
        <dbReference type="WBParaSite" id="jg16341"/>
    </source>
</evidence>
<proteinExistence type="predicted"/>
<dbReference type="WBParaSite" id="jg16341">
    <property type="protein sequence ID" value="jg16341"/>
    <property type="gene ID" value="jg16341"/>
</dbReference>
<comment type="subcellular location">
    <subcellularLocation>
        <location evidence="1">Nucleus</location>
    </subcellularLocation>
</comment>
<dbReference type="Proteomes" id="UP000887574">
    <property type="component" value="Unplaced"/>
</dbReference>
<dbReference type="AlphaFoldDB" id="A0A915D5T0"/>
<keyword evidence="2" id="KW-1185">Reference proteome</keyword>
<name>A0A915D5T0_9BILA</name>
<accession>A0A915D5T0</accession>
<dbReference type="GO" id="GO:0005634">
    <property type="term" value="C:nucleus"/>
    <property type="evidence" value="ECO:0007669"/>
    <property type="project" value="UniProtKB-SubCell"/>
</dbReference>
<evidence type="ECO:0000313" key="2">
    <source>
        <dbReference type="Proteomes" id="UP000887574"/>
    </source>
</evidence>
<dbReference type="SUPFAM" id="SSF46689">
    <property type="entry name" value="Homeodomain-like"/>
    <property type="match status" value="1"/>
</dbReference>
<protein>
    <submittedName>
        <fullName evidence="3">Paired domain-containing protein</fullName>
    </submittedName>
</protein>